<dbReference type="Pfam" id="PF00665">
    <property type="entry name" value="rve"/>
    <property type="match status" value="1"/>
</dbReference>
<dbReference type="Gene3D" id="3.10.10.10">
    <property type="entry name" value="HIV Type 1 Reverse Transcriptase, subunit A, domain 1"/>
    <property type="match status" value="1"/>
</dbReference>
<dbReference type="InterPro" id="IPR002156">
    <property type="entry name" value="RNaseH_domain"/>
</dbReference>
<keyword evidence="5" id="KW-1185">Reference proteome</keyword>
<dbReference type="Pfam" id="PF13456">
    <property type="entry name" value="RVT_3"/>
    <property type="match status" value="1"/>
</dbReference>
<organism evidence="4 5">
    <name type="scientific">Lolium multiflorum</name>
    <name type="common">Italian ryegrass</name>
    <name type="synonym">Lolium perenne subsp. multiflorum</name>
    <dbReference type="NCBI Taxonomy" id="4521"/>
    <lineage>
        <taxon>Eukaryota</taxon>
        <taxon>Viridiplantae</taxon>
        <taxon>Streptophyta</taxon>
        <taxon>Embryophyta</taxon>
        <taxon>Tracheophyta</taxon>
        <taxon>Spermatophyta</taxon>
        <taxon>Magnoliopsida</taxon>
        <taxon>Liliopsida</taxon>
        <taxon>Poales</taxon>
        <taxon>Poaceae</taxon>
        <taxon>BOP clade</taxon>
        <taxon>Pooideae</taxon>
        <taxon>Poodae</taxon>
        <taxon>Poeae</taxon>
        <taxon>Poeae Chloroplast Group 2 (Poeae type)</taxon>
        <taxon>Loliodinae</taxon>
        <taxon>Loliinae</taxon>
        <taxon>Lolium</taxon>
    </lineage>
</organism>
<feature type="compositionally biased region" description="Basic and acidic residues" evidence="1">
    <location>
        <begin position="71"/>
        <end position="95"/>
    </location>
</feature>
<feature type="domain" description="Integrase catalytic" evidence="3">
    <location>
        <begin position="1008"/>
        <end position="1174"/>
    </location>
</feature>
<dbReference type="PANTHER" id="PTHR48475">
    <property type="entry name" value="RIBONUCLEASE H"/>
    <property type="match status" value="1"/>
</dbReference>
<dbReference type="EMBL" id="JAUUTY010000003">
    <property type="protein sequence ID" value="KAK1665765.1"/>
    <property type="molecule type" value="Genomic_DNA"/>
</dbReference>
<feature type="domain" description="RNase H type-1" evidence="2">
    <location>
        <begin position="665"/>
        <end position="794"/>
    </location>
</feature>
<dbReference type="SUPFAM" id="SSF56672">
    <property type="entry name" value="DNA/RNA polymerases"/>
    <property type="match status" value="1"/>
</dbReference>
<sequence length="1223" mass="136705">MTVYDPVLAGKQKAGQQDAGRKSQGADRGYAKGGYAGNNHAGKYETGQNYRAARAAYVDEEMPPPGYRQARAAEPKGYGESDSEVERTKARRNPLGERLGERYLPSQDARHRLDRVYLSEMIESEGPPGPKCFGPRIMREEPPVRNFQLPRDTKTYDGMPKPEDWLADYVTAVYVAGGGVNRRWAVRIIPSYLVGPARIWLNNLPAGSINGWLDFEEAFVSNFSSTYKRPNRPQQLALCQQRTGETDRDYLTRWNSMRNTCEGVIEAQAIAWFSQGCRRGSPLWQRLQRNMPSTLAEMMRVAENYALGDPMQPAVQAEPSSRIRLSSDKSNTGTTGTTKEGKISRIEGVPRELAEHSLNVRKDAKPVRQPLRRFAEDRRKIIGEEVTKLLVAGFIVEVTHTEWLANPVMVEKKKDENLEAQAPKVWRMCIDYTNLNKACPRDPFPLPRIDQVIDSTAGYSPYHALLGRPALAAFMASTHTAYLKMKMPAPRGPLTVVGNYKVSMETASAGSNLAESLVIAEEKKRMQTVALAQSLKVSLAAMSENLASPAFKPTNETKDIVLDPAYPERTVRIELPALPKDDLWRVHGRHKAQAHFEEHPMKVVSEAPISDIMGNKDASGRIAKWAIQLSPYVPVYERRDAIKSQALADFLVDWAEVQYKPPEHKIEYWKMHFDGSKLKEGLGAGVVLTSPKGDHLRYVLQVHFRASNNVAEYEALIHGLKVAKEIGALRIICYGDSDLVVQQCSGDWDAKDANMASYRFHVQKIAGFFEGCEFHHVPRAENEAADALSKLGSSRQEIPPGIALAHLRVPSIKPSPESESIFVPESHVVPMDIDEGNPGTVPAHSGTVPANPGTPPVSSGTAAPIPAEVTLVDNMDIDMPVFVVREAPSWVKPIKEFLINGTLPVDENESRRIQRRSKAYTIINGEVYKRSVTGVLQRCVEPEEGKEMLEEIHRGECGHHASSRALVAKVFRHGFYWPTALENAEDMVRKCNGCQRYAKQNHTPASGLKTIPLTWPFAVWCLDMVGPFKTARGNMTHILVMVDKFTKWLEVKPIAKCDGHTAVKFLKDVILRYGYPHSIITDNGSNFAQGEFKRFCEDKNIRLDLCSVAHPQGNGQVERTNALVLSGIKPRLIDAMEKSPGCWIDELPSVLWSLRTTPNRSTGYTPFFMVYGAEAVIPTDILHDSPRVQLYTEEEEWKKGKADKSGEETKRPWNVALLRPFYS</sequence>
<dbReference type="GO" id="GO:0003676">
    <property type="term" value="F:nucleic acid binding"/>
    <property type="evidence" value="ECO:0007669"/>
    <property type="project" value="InterPro"/>
</dbReference>
<dbReference type="PROSITE" id="PS50879">
    <property type="entry name" value="RNASE_H_1"/>
    <property type="match status" value="1"/>
</dbReference>
<dbReference type="InterPro" id="IPR036397">
    <property type="entry name" value="RNaseH_sf"/>
</dbReference>
<feature type="region of interest" description="Disordered" evidence="1">
    <location>
        <begin position="60"/>
        <end position="95"/>
    </location>
</feature>
<dbReference type="AlphaFoldDB" id="A0AAD8SXM9"/>
<dbReference type="Proteomes" id="UP001231189">
    <property type="component" value="Unassembled WGS sequence"/>
</dbReference>
<comment type="caution">
    <text evidence="4">The sequence shown here is derived from an EMBL/GenBank/DDBJ whole genome shotgun (WGS) entry which is preliminary data.</text>
</comment>
<dbReference type="PANTHER" id="PTHR48475:SF1">
    <property type="entry name" value="RNASE H TYPE-1 DOMAIN-CONTAINING PROTEIN"/>
    <property type="match status" value="1"/>
</dbReference>
<accession>A0AAD8SXM9</accession>
<dbReference type="Pfam" id="PF03732">
    <property type="entry name" value="Retrotrans_gag"/>
    <property type="match status" value="1"/>
</dbReference>
<dbReference type="InterPro" id="IPR001584">
    <property type="entry name" value="Integrase_cat-core"/>
</dbReference>
<reference evidence="4" key="1">
    <citation type="submission" date="2023-07" db="EMBL/GenBank/DDBJ databases">
        <title>A chromosome-level genome assembly of Lolium multiflorum.</title>
        <authorList>
            <person name="Chen Y."/>
            <person name="Copetti D."/>
            <person name="Kolliker R."/>
            <person name="Studer B."/>
        </authorList>
    </citation>
    <scope>NUCLEOTIDE SEQUENCE</scope>
    <source>
        <strain evidence="4">02402/16</strain>
        <tissue evidence="4">Leaf</tissue>
    </source>
</reference>
<gene>
    <name evidence="4" type="ORF">QYE76_053924</name>
</gene>
<dbReference type="SUPFAM" id="SSF53098">
    <property type="entry name" value="Ribonuclease H-like"/>
    <property type="match status" value="2"/>
</dbReference>
<feature type="region of interest" description="Disordered" evidence="1">
    <location>
        <begin position="1"/>
        <end position="46"/>
    </location>
</feature>
<evidence type="ECO:0000259" key="2">
    <source>
        <dbReference type="PROSITE" id="PS50879"/>
    </source>
</evidence>
<proteinExistence type="predicted"/>
<evidence type="ECO:0000313" key="4">
    <source>
        <dbReference type="EMBL" id="KAK1665765.1"/>
    </source>
</evidence>
<name>A0AAD8SXM9_LOLMU</name>
<evidence type="ECO:0000259" key="3">
    <source>
        <dbReference type="PROSITE" id="PS50994"/>
    </source>
</evidence>
<protein>
    <submittedName>
        <fullName evidence="4">Uncharacterized protein</fullName>
    </submittedName>
</protein>
<dbReference type="Pfam" id="PF17921">
    <property type="entry name" value="Integrase_H2C2"/>
    <property type="match status" value="1"/>
</dbReference>
<dbReference type="CDD" id="cd09279">
    <property type="entry name" value="RNase_HI_like"/>
    <property type="match status" value="1"/>
</dbReference>
<dbReference type="GO" id="GO:0015074">
    <property type="term" value="P:DNA integration"/>
    <property type="evidence" value="ECO:0007669"/>
    <property type="project" value="InterPro"/>
</dbReference>
<dbReference type="Gene3D" id="1.10.340.70">
    <property type="match status" value="1"/>
</dbReference>
<feature type="region of interest" description="Disordered" evidence="1">
    <location>
        <begin position="318"/>
        <end position="342"/>
    </location>
</feature>
<evidence type="ECO:0000313" key="5">
    <source>
        <dbReference type="Proteomes" id="UP001231189"/>
    </source>
</evidence>
<evidence type="ECO:0000256" key="1">
    <source>
        <dbReference type="SAM" id="MobiDB-lite"/>
    </source>
</evidence>
<dbReference type="InterPro" id="IPR041588">
    <property type="entry name" value="Integrase_H2C2"/>
</dbReference>
<dbReference type="Gene3D" id="3.30.420.10">
    <property type="entry name" value="Ribonuclease H-like superfamily/Ribonuclease H"/>
    <property type="match status" value="2"/>
</dbReference>
<dbReference type="InterPro" id="IPR012337">
    <property type="entry name" value="RNaseH-like_sf"/>
</dbReference>
<dbReference type="InterPro" id="IPR043502">
    <property type="entry name" value="DNA/RNA_pol_sf"/>
</dbReference>
<dbReference type="InterPro" id="IPR005162">
    <property type="entry name" value="Retrotrans_gag_dom"/>
</dbReference>
<dbReference type="PROSITE" id="PS50994">
    <property type="entry name" value="INTEGRASE"/>
    <property type="match status" value="1"/>
</dbReference>
<dbReference type="GO" id="GO:0004523">
    <property type="term" value="F:RNA-DNA hybrid ribonuclease activity"/>
    <property type="evidence" value="ECO:0007669"/>
    <property type="project" value="InterPro"/>
</dbReference>